<keyword evidence="1" id="KW-0472">Membrane</keyword>
<evidence type="ECO:0000256" key="1">
    <source>
        <dbReference type="SAM" id="Phobius"/>
    </source>
</evidence>
<evidence type="ECO:0000313" key="2">
    <source>
        <dbReference type="EMBL" id="GGK48040.1"/>
    </source>
</evidence>
<comment type="caution">
    <text evidence="2">The sequence shown here is derived from an EMBL/GenBank/DDBJ whole genome shotgun (WGS) entry which is preliminary data.</text>
</comment>
<feature type="transmembrane region" description="Helical" evidence="1">
    <location>
        <begin position="76"/>
        <end position="97"/>
    </location>
</feature>
<organism evidence="2 3">
    <name type="scientific">Salinarimonas ramus</name>
    <dbReference type="NCBI Taxonomy" id="690164"/>
    <lineage>
        <taxon>Bacteria</taxon>
        <taxon>Pseudomonadati</taxon>
        <taxon>Pseudomonadota</taxon>
        <taxon>Alphaproteobacteria</taxon>
        <taxon>Hyphomicrobiales</taxon>
        <taxon>Salinarimonadaceae</taxon>
        <taxon>Salinarimonas</taxon>
    </lineage>
</organism>
<dbReference type="Pfam" id="PF05656">
    <property type="entry name" value="DUF805"/>
    <property type="match status" value="1"/>
</dbReference>
<dbReference type="AlphaFoldDB" id="A0A917V845"/>
<feature type="transmembrane region" description="Helical" evidence="1">
    <location>
        <begin position="21"/>
        <end position="40"/>
    </location>
</feature>
<protein>
    <submittedName>
        <fullName evidence="2">DUF805 domain-containing protein</fullName>
    </submittedName>
</protein>
<reference evidence="2 3" key="1">
    <citation type="journal article" date="2014" name="Int. J. Syst. Evol. Microbiol.">
        <title>Complete genome sequence of Corynebacterium casei LMG S-19264T (=DSM 44701T), isolated from a smear-ripened cheese.</title>
        <authorList>
            <consortium name="US DOE Joint Genome Institute (JGI-PGF)"/>
            <person name="Walter F."/>
            <person name="Albersmeier A."/>
            <person name="Kalinowski J."/>
            <person name="Ruckert C."/>
        </authorList>
    </citation>
    <scope>NUCLEOTIDE SEQUENCE [LARGE SCALE GENOMIC DNA]</scope>
    <source>
        <strain evidence="2 3">CGMCC 1.9161</strain>
    </source>
</reference>
<keyword evidence="3" id="KW-1185">Reference proteome</keyword>
<dbReference type="InterPro" id="IPR008523">
    <property type="entry name" value="DUF805"/>
</dbReference>
<keyword evidence="1" id="KW-0812">Transmembrane</keyword>
<keyword evidence="1" id="KW-1133">Transmembrane helix</keyword>
<name>A0A917V845_9HYPH</name>
<proteinExistence type="predicted"/>
<feature type="transmembrane region" description="Helical" evidence="1">
    <location>
        <begin position="46"/>
        <end position="64"/>
    </location>
</feature>
<sequence>MPTNIDWKWMFTTYEGRIERGRWWIGVAVLLVVALISTILFGTDGLVAFIITIVLQLAGLMLHIKRCHDRDKSGWWCLLLLIPFVGFLWALVDLGLLEGTPGTNRFGPDPLAREKI</sequence>
<dbReference type="PANTHER" id="PTHR34980">
    <property type="entry name" value="INNER MEMBRANE PROTEIN-RELATED-RELATED"/>
    <property type="match status" value="1"/>
</dbReference>
<dbReference type="Proteomes" id="UP000600449">
    <property type="component" value="Unassembled WGS sequence"/>
</dbReference>
<dbReference type="GO" id="GO:0005886">
    <property type="term" value="C:plasma membrane"/>
    <property type="evidence" value="ECO:0007669"/>
    <property type="project" value="TreeGrafter"/>
</dbReference>
<evidence type="ECO:0000313" key="3">
    <source>
        <dbReference type="Proteomes" id="UP000600449"/>
    </source>
</evidence>
<dbReference type="RefSeq" id="WP_244645582.1">
    <property type="nucleotide sequence ID" value="NZ_BMMF01000013.1"/>
</dbReference>
<dbReference type="EMBL" id="BMMF01000013">
    <property type="protein sequence ID" value="GGK48040.1"/>
    <property type="molecule type" value="Genomic_DNA"/>
</dbReference>
<accession>A0A917V845</accession>
<gene>
    <name evidence="2" type="ORF">GCM10011322_38750</name>
</gene>
<dbReference type="PANTHER" id="PTHR34980:SF3">
    <property type="entry name" value="BLR8105 PROTEIN"/>
    <property type="match status" value="1"/>
</dbReference>